<dbReference type="RefSeq" id="WP_254010240.1">
    <property type="nucleotide sequence ID" value="NZ_JAMZMM010000014.1"/>
</dbReference>
<sequence length="561" mass="63024">MGKCKNPVVAIGLDSAQPSLLEKWMSQGYLKNLSRLRAEGIYGRLENFDASAVETAWTTFATGCTPEKTGFWAQMKFREGTYKFETRAAYEYEEYAPFYALGEEYRVAAFDVPQVRLNHQINGLQVGGWGAHSPQVPSASLPTSLFQEIVDKHGGHPGLHNDYSVCLDLGGTLLLEERFQTGIARRSTICQDLLERENWDLFLTVFSEPHSAGHTFWQLSQPDHPLYEVLSPRVSHDPLLAVYQSMDKAIGEILSKVPDNAIVVFFSAHGTGAATIDLPSFVILPEFLYRFNFPGKYGIGYGKLSDPLPPPLTKMKWNYWERHLWGTKYDANPIRSFLRRETPTRIFNLIEPFIDSTEKPDLISPFQLRRQGEKVVPWNPGQWYKPLWPTMKAFALPSFAEGYIRINLQGREPQGIVPPSEYNAICDEICQKLYALKDARKGIPMVEKIIRTRENPHDSNPKLPDADLVVVWQEEYATDVVESPDYGRFGPLPPYRAGSHRPEGFILACGPGIEPGSSLPTHHALDLAPTILNLMAAPIPDYLDGKPIELVTSQTAVDTSA</sequence>
<keyword evidence="2" id="KW-1185">Reference proteome</keyword>
<dbReference type="Proteomes" id="UP001204953">
    <property type="component" value="Unassembled WGS sequence"/>
</dbReference>
<dbReference type="AlphaFoldDB" id="A0AAE3KKC6"/>
<accession>A0AAE3KKC6</accession>
<dbReference type="InterPro" id="IPR017850">
    <property type="entry name" value="Alkaline_phosphatase_core_sf"/>
</dbReference>
<evidence type="ECO:0000313" key="2">
    <source>
        <dbReference type="Proteomes" id="UP001204953"/>
    </source>
</evidence>
<reference evidence="1" key="1">
    <citation type="submission" date="2022-06" db="EMBL/GenBank/DDBJ databases">
        <title>New cyanobacteria of genus Symplocastrum in benthos of Lake Baikal.</title>
        <authorList>
            <person name="Sorokovikova E."/>
            <person name="Tikhonova I."/>
            <person name="Krasnopeev A."/>
            <person name="Evseev P."/>
            <person name="Gladkikh A."/>
            <person name="Belykh O."/>
        </authorList>
    </citation>
    <scope>NUCLEOTIDE SEQUENCE</scope>
    <source>
        <strain evidence="1">BBK-W-15</strain>
    </source>
</reference>
<gene>
    <name evidence="1" type="ORF">NJ959_02925</name>
</gene>
<proteinExistence type="predicted"/>
<dbReference type="Pfam" id="PF01663">
    <property type="entry name" value="Phosphodiest"/>
    <property type="match status" value="1"/>
</dbReference>
<dbReference type="InterPro" id="IPR002591">
    <property type="entry name" value="Phosphodiest/P_Trfase"/>
</dbReference>
<dbReference type="Gene3D" id="3.40.720.10">
    <property type="entry name" value="Alkaline Phosphatase, subunit A"/>
    <property type="match status" value="2"/>
</dbReference>
<organism evidence="1 2">
    <name type="scientific">Limnofasciculus baicalensis BBK-W-15</name>
    <dbReference type="NCBI Taxonomy" id="2699891"/>
    <lineage>
        <taxon>Bacteria</taxon>
        <taxon>Bacillati</taxon>
        <taxon>Cyanobacteriota</taxon>
        <taxon>Cyanophyceae</taxon>
        <taxon>Coleofasciculales</taxon>
        <taxon>Coleofasciculaceae</taxon>
        <taxon>Limnofasciculus</taxon>
        <taxon>Limnofasciculus baicalensis</taxon>
    </lineage>
</organism>
<dbReference type="SUPFAM" id="SSF53649">
    <property type="entry name" value="Alkaline phosphatase-like"/>
    <property type="match status" value="1"/>
</dbReference>
<protein>
    <submittedName>
        <fullName evidence="1">Alkaline phosphatase family protein</fullName>
    </submittedName>
</protein>
<dbReference type="EMBL" id="JAMZMM010000014">
    <property type="protein sequence ID" value="MCP2727425.1"/>
    <property type="molecule type" value="Genomic_DNA"/>
</dbReference>
<evidence type="ECO:0000313" key="1">
    <source>
        <dbReference type="EMBL" id="MCP2727425.1"/>
    </source>
</evidence>
<name>A0AAE3KKC6_9CYAN</name>
<comment type="caution">
    <text evidence="1">The sequence shown here is derived from an EMBL/GenBank/DDBJ whole genome shotgun (WGS) entry which is preliminary data.</text>
</comment>